<dbReference type="CDD" id="cd02224">
    <property type="entry name" value="cupin_SPO2919-like"/>
    <property type="match status" value="1"/>
</dbReference>
<accession>A0A1M6CUN5</accession>
<name>A0A1M6CUN5_9RHOB</name>
<keyword evidence="1" id="KW-0479">Metal-binding</keyword>
<evidence type="ECO:0000256" key="1">
    <source>
        <dbReference type="ARBA" id="ARBA00022723"/>
    </source>
</evidence>
<evidence type="ECO:0000256" key="2">
    <source>
        <dbReference type="SAM" id="MobiDB-lite"/>
    </source>
</evidence>
<dbReference type="Gene3D" id="2.60.120.10">
    <property type="entry name" value="Jelly Rolls"/>
    <property type="match status" value="1"/>
</dbReference>
<feature type="domain" description="Cupin type-2" evidence="3">
    <location>
        <begin position="47"/>
        <end position="117"/>
    </location>
</feature>
<evidence type="ECO:0000259" key="3">
    <source>
        <dbReference type="Pfam" id="PF07883"/>
    </source>
</evidence>
<dbReference type="PANTHER" id="PTHR35848:SF9">
    <property type="entry name" value="SLL1358 PROTEIN"/>
    <property type="match status" value="1"/>
</dbReference>
<dbReference type="InterPro" id="IPR014710">
    <property type="entry name" value="RmlC-like_jellyroll"/>
</dbReference>
<reference evidence="4 5" key="1">
    <citation type="submission" date="2016-11" db="EMBL/GenBank/DDBJ databases">
        <authorList>
            <person name="Jaros S."/>
            <person name="Januszkiewicz K."/>
            <person name="Wedrychowicz H."/>
        </authorList>
    </citation>
    <scope>NUCLEOTIDE SEQUENCE [LARGE SCALE GENOMIC DNA]</scope>
    <source>
        <strain evidence="4 5">DSM 100565</strain>
    </source>
</reference>
<dbReference type="InterPro" id="IPR013096">
    <property type="entry name" value="Cupin_2"/>
</dbReference>
<dbReference type="STRING" id="1447782.SAMN05444417_1368"/>
<organism evidence="4 5">
    <name type="scientific">Wenxinia saemankumensis</name>
    <dbReference type="NCBI Taxonomy" id="1447782"/>
    <lineage>
        <taxon>Bacteria</taxon>
        <taxon>Pseudomonadati</taxon>
        <taxon>Pseudomonadota</taxon>
        <taxon>Alphaproteobacteria</taxon>
        <taxon>Rhodobacterales</taxon>
        <taxon>Roseobacteraceae</taxon>
        <taxon>Wenxinia</taxon>
    </lineage>
</organism>
<dbReference type="PANTHER" id="PTHR35848">
    <property type="entry name" value="OXALATE-BINDING PROTEIN"/>
    <property type="match status" value="1"/>
</dbReference>
<dbReference type="GO" id="GO:0046872">
    <property type="term" value="F:metal ion binding"/>
    <property type="evidence" value="ECO:0007669"/>
    <property type="project" value="UniProtKB-KW"/>
</dbReference>
<dbReference type="Proteomes" id="UP000184292">
    <property type="component" value="Unassembled WGS sequence"/>
</dbReference>
<dbReference type="Pfam" id="PF07883">
    <property type="entry name" value="Cupin_2"/>
    <property type="match status" value="1"/>
</dbReference>
<evidence type="ECO:0000313" key="4">
    <source>
        <dbReference type="EMBL" id="SHI64593.1"/>
    </source>
</evidence>
<dbReference type="AlphaFoldDB" id="A0A1M6CUN5"/>
<feature type="region of interest" description="Disordered" evidence="2">
    <location>
        <begin position="1"/>
        <end position="22"/>
    </location>
</feature>
<gene>
    <name evidence="4" type="ORF">SAMN05444417_1368</name>
</gene>
<proteinExistence type="predicted"/>
<protein>
    <submittedName>
        <fullName evidence="4">Uncharacterized conserved protein, cupin superfamily</fullName>
    </submittedName>
</protein>
<dbReference type="InterPro" id="IPR051610">
    <property type="entry name" value="GPI/OXD"/>
</dbReference>
<sequence>MPIHRRDSVPLTEGTSSYPAPFDQGDGHLAWRALGDAGGLTQFGVALETIRPGGVSSQMHWESAEDEFLYMLEGEITVIEDGVETVIGPGDCCTWPAGGPPAHTLRNHTGSPATYLIMGSRRDGNVTVYPGLDLLHLPRGYARRDGTPYPQDT</sequence>
<dbReference type="OrthoDB" id="5290459at2"/>
<keyword evidence="5" id="KW-1185">Reference proteome</keyword>
<dbReference type="InterPro" id="IPR011051">
    <property type="entry name" value="RmlC_Cupin_sf"/>
</dbReference>
<dbReference type="RefSeq" id="WP_073327226.1">
    <property type="nucleotide sequence ID" value="NZ_FQYO01000002.1"/>
</dbReference>
<dbReference type="EMBL" id="FQYO01000002">
    <property type="protein sequence ID" value="SHI64593.1"/>
    <property type="molecule type" value="Genomic_DNA"/>
</dbReference>
<dbReference type="SUPFAM" id="SSF51182">
    <property type="entry name" value="RmlC-like cupins"/>
    <property type="match status" value="1"/>
</dbReference>
<evidence type="ECO:0000313" key="5">
    <source>
        <dbReference type="Proteomes" id="UP000184292"/>
    </source>
</evidence>